<reference evidence="2" key="2">
    <citation type="submission" date="2020-10" db="EMBL/GenBank/DDBJ databases">
        <authorList>
            <person name="Cooper E.A."/>
            <person name="Brenton Z.W."/>
            <person name="Flinn B.S."/>
            <person name="Jenkins J."/>
            <person name="Shu S."/>
            <person name="Flowers D."/>
            <person name="Luo F."/>
            <person name="Wang Y."/>
            <person name="Xia P."/>
            <person name="Barry K."/>
            <person name="Daum C."/>
            <person name="Lipzen A."/>
            <person name="Yoshinaga Y."/>
            <person name="Schmutz J."/>
            <person name="Saski C."/>
            <person name="Vermerris W."/>
            <person name="Kresovich S."/>
        </authorList>
    </citation>
    <scope>NUCLEOTIDE SEQUENCE</scope>
</reference>
<reference evidence="2" key="1">
    <citation type="journal article" date="2019" name="BMC Genomics">
        <title>A new reference genome for Sorghum bicolor reveals high levels of sequence similarity between sweet and grain genotypes: implications for the genetics of sugar metabolism.</title>
        <authorList>
            <person name="Cooper E.A."/>
            <person name="Brenton Z.W."/>
            <person name="Flinn B.S."/>
            <person name="Jenkins J."/>
            <person name="Shu S."/>
            <person name="Flowers D."/>
            <person name="Luo F."/>
            <person name="Wang Y."/>
            <person name="Xia P."/>
            <person name="Barry K."/>
            <person name="Daum C."/>
            <person name="Lipzen A."/>
            <person name="Yoshinaga Y."/>
            <person name="Schmutz J."/>
            <person name="Saski C."/>
            <person name="Vermerris W."/>
            <person name="Kresovich S."/>
        </authorList>
    </citation>
    <scope>NUCLEOTIDE SEQUENCE</scope>
</reference>
<name>A0A921U4S6_SORBI</name>
<dbReference type="InterPro" id="IPR036047">
    <property type="entry name" value="F-box-like_dom_sf"/>
</dbReference>
<dbReference type="SMART" id="SM00256">
    <property type="entry name" value="FBOX"/>
    <property type="match status" value="1"/>
</dbReference>
<feature type="domain" description="F-box" evidence="1">
    <location>
        <begin position="29"/>
        <end position="72"/>
    </location>
</feature>
<evidence type="ECO:0000259" key="1">
    <source>
        <dbReference type="SMART" id="SM00256"/>
    </source>
</evidence>
<dbReference type="InterPro" id="IPR001810">
    <property type="entry name" value="F-box_dom"/>
</dbReference>
<accession>A0A921U4S6</accession>
<dbReference type="PANTHER" id="PTHR32133">
    <property type="entry name" value="OS07G0120400 PROTEIN"/>
    <property type="match status" value="1"/>
</dbReference>
<organism evidence="2 3">
    <name type="scientific">Sorghum bicolor</name>
    <name type="common">Sorghum</name>
    <name type="synonym">Sorghum vulgare</name>
    <dbReference type="NCBI Taxonomy" id="4558"/>
    <lineage>
        <taxon>Eukaryota</taxon>
        <taxon>Viridiplantae</taxon>
        <taxon>Streptophyta</taxon>
        <taxon>Embryophyta</taxon>
        <taxon>Tracheophyta</taxon>
        <taxon>Spermatophyta</taxon>
        <taxon>Magnoliopsida</taxon>
        <taxon>Liliopsida</taxon>
        <taxon>Poales</taxon>
        <taxon>Poaceae</taxon>
        <taxon>PACMAD clade</taxon>
        <taxon>Panicoideae</taxon>
        <taxon>Andropogonodae</taxon>
        <taxon>Andropogoneae</taxon>
        <taxon>Sorghinae</taxon>
        <taxon>Sorghum</taxon>
    </lineage>
</organism>
<dbReference type="SUPFAM" id="SSF81383">
    <property type="entry name" value="F-box domain"/>
    <property type="match status" value="1"/>
</dbReference>
<dbReference type="Proteomes" id="UP000807115">
    <property type="component" value="Chromosome 9"/>
</dbReference>
<sequence length="422" mass="47044">MPLKFRDFARCFIGSKHAPASAPVPAVSLPDNDDLLCEILLRLPPLPSSLARASLVCKRWRGLVTDPFFLRRFRQHHHRTPPLLGYFFSHPRGPVFVSTLAPPDCIPPERFSLPRQPAAGERLFFLGCRHGLTLLINRTSLHAVVWDPVTGCQATVAYPAEFTTDNGAHCCRGTVLSTAAATADHGDGQLRPFKVILIRIDDADNGHIIRVSVCVYESQTRKWGRTIAIATTVIPLSVSNLPNVLVGNALYGFLRWPKGFLELDLERHTLGVIQTPKRLHHPIDRSFFQIVRTQDDGGELGLAILSKMSMELWGRKAMAKANSSSDGVVRWRWVLQKTIQLDNLLKVPRMNMMHTNLPAARILGFDEDNNVIHVSTFSGGAFAIRLDSMKFTGLFNVNRIGSYQSCYPYTGFYTGVPRLPTA</sequence>
<comment type="caution">
    <text evidence="2">The sequence shown here is derived from an EMBL/GenBank/DDBJ whole genome shotgun (WGS) entry which is preliminary data.</text>
</comment>
<dbReference type="Pfam" id="PF12937">
    <property type="entry name" value="F-box-like"/>
    <property type="match status" value="1"/>
</dbReference>
<evidence type="ECO:0000313" key="3">
    <source>
        <dbReference type="Proteomes" id="UP000807115"/>
    </source>
</evidence>
<proteinExistence type="predicted"/>
<dbReference type="AlphaFoldDB" id="A0A921U4S6"/>
<dbReference type="Pfam" id="PF23635">
    <property type="entry name" value="Beta-prop_AT5G49610-like"/>
    <property type="match status" value="1"/>
</dbReference>
<dbReference type="InterPro" id="IPR056594">
    <property type="entry name" value="AT5G49610-like_b-prop"/>
</dbReference>
<evidence type="ECO:0000313" key="2">
    <source>
        <dbReference type="EMBL" id="KAG0517765.1"/>
    </source>
</evidence>
<dbReference type="Gene3D" id="1.20.1280.50">
    <property type="match status" value="1"/>
</dbReference>
<dbReference type="PANTHER" id="PTHR32133:SF398">
    <property type="entry name" value="F-BOX DOMAIN-CONTAINING PROTEIN"/>
    <property type="match status" value="1"/>
</dbReference>
<protein>
    <recommendedName>
        <fullName evidence="1">F-box domain-containing protein</fullName>
    </recommendedName>
</protein>
<gene>
    <name evidence="2" type="ORF">BDA96_09G117500</name>
</gene>
<dbReference type="EMBL" id="CM027688">
    <property type="protein sequence ID" value="KAG0517765.1"/>
    <property type="molecule type" value="Genomic_DNA"/>
</dbReference>